<accession>A0A6M3LUJ2</accession>
<protein>
    <submittedName>
        <fullName evidence="1">Uncharacterized protein</fullName>
    </submittedName>
</protein>
<reference evidence="1" key="1">
    <citation type="submission" date="2020-03" db="EMBL/GenBank/DDBJ databases">
        <title>The deep terrestrial virosphere.</title>
        <authorList>
            <person name="Holmfeldt K."/>
            <person name="Nilsson E."/>
            <person name="Simone D."/>
            <person name="Lopez-Fernandez M."/>
            <person name="Wu X."/>
            <person name="de Brujin I."/>
            <person name="Lundin D."/>
            <person name="Andersson A."/>
            <person name="Bertilsson S."/>
            <person name="Dopson M."/>
        </authorList>
    </citation>
    <scope>NUCLEOTIDE SEQUENCE</scope>
    <source>
        <strain evidence="1">MM415B07762</strain>
    </source>
</reference>
<name>A0A6M3LUJ2_9ZZZZ</name>
<dbReference type="EMBL" id="MT143420">
    <property type="protein sequence ID" value="QJA96641.1"/>
    <property type="molecule type" value="Genomic_DNA"/>
</dbReference>
<organism evidence="1">
    <name type="scientific">viral metagenome</name>
    <dbReference type="NCBI Taxonomy" id="1070528"/>
    <lineage>
        <taxon>unclassified sequences</taxon>
        <taxon>metagenomes</taxon>
        <taxon>organismal metagenomes</taxon>
    </lineage>
</organism>
<sequence>MIKVHTTRILNIHISGTHIQIFKNLLKAAYAEMSVLHENNRFSPNEEKDISTMIRDIRSHL</sequence>
<evidence type="ECO:0000313" key="1">
    <source>
        <dbReference type="EMBL" id="QJA96641.1"/>
    </source>
</evidence>
<dbReference type="AlphaFoldDB" id="A0A6M3LUJ2"/>
<gene>
    <name evidence="1" type="ORF">MM415B07762_0002</name>
</gene>
<proteinExistence type="predicted"/>